<reference evidence="3 4" key="1">
    <citation type="journal article" date="2016" name="Nat. Commun.">
        <title>Thousands of microbial genomes shed light on interconnected biogeochemical processes in an aquifer system.</title>
        <authorList>
            <person name="Anantharaman K."/>
            <person name="Brown C.T."/>
            <person name="Hug L.A."/>
            <person name="Sharon I."/>
            <person name="Castelle C.J."/>
            <person name="Probst A.J."/>
            <person name="Thomas B.C."/>
            <person name="Singh A."/>
            <person name="Wilkins M.J."/>
            <person name="Karaoz U."/>
            <person name="Brodie E.L."/>
            <person name="Williams K.H."/>
            <person name="Hubbard S.S."/>
            <person name="Banfield J.F."/>
        </authorList>
    </citation>
    <scope>NUCLEOTIDE SEQUENCE [LARGE SCALE GENOMIC DNA]</scope>
</reference>
<dbReference type="EMBL" id="MEWA01000001">
    <property type="protein sequence ID" value="OGC70714.1"/>
    <property type="molecule type" value="Genomic_DNA"/>
</dbReference>
<feature type="transmembrane region" description="Helical" evidence="1">
    <location>
        <begin position="472"/>
        <end position="493"/>
    </location>
</feature>
<dbReference type="GO" id="GO:0016757">
    <property type="term" value="F:glycosyltransferase activity"/>
    <property type="evidence" value="ECO:0007669"/>
    <property type="project" value="InterPro"/>
</dbReference>
<organism evidence="3 4">
    <name type="scientific">candidate division WWE3 bacterium RIFOXYC1_FULL_39_7</name>
    <dbReference type="NCBI Taxonomy" id="1802643"/>
    <lineage>
        <taxon>Bacteria</taxon>
        <taxon>Katanobacteria</taxon>
    </lineage>
</organism>
<dbReference type="AlphaFoldDB" id="A0A1F4WMQ4"/>
<comment type="caution">
    <text evidence="3">The sequence shown here is derived from an EMBL/GenBank/DDBJ whole genome shotgun (WGS) entry which is preliminary data.</text>
</comment>
<dbReference type="PANTHER" id="PTHR45947:SF3">
    <property type="entry name" value="SULFOQUINOVOSYL TRANSFERASE SQD2"/>
    <property type="match status" value="1"/>
</dbReference>
<accession>A0A1F4WMQ4</accession>
<gene>
    <name evidence="3" type="ORF">A2415_03690</name>
</gene>
<keyword evidence="1" id="KW-1133">Transmembrane helix</keyword>
<dbReference type="Pfam" id="PF00534">
    <property type="entry name" value="Glycos_transf_1"/>
    <property type="match status" value="1"/>
</dbReference>
<keyword evidence="1" id="KW-0472">Membrane</keyword>
<feature type="domain" description="Glycosyl transferase family 1" evidence="2">
    <location>
        <begin position="190"/>
        <end position="348"/>
    </location>
</feature>
<evidence type="ECO:0000313" key="3">
    <source>
        <dbReference type="EMBL" id="OGC70714.1"/>
    </source>
</evidence>
<keyword evidence="1" id="KW-0812">Transmembrane</keyword>
<evidence type="ECO:0000259" key="2">
    <source>
        <dbReference type="Pfam" id="PF00534"/>
    </source>
</evidence>
<dbReference type="SUPFAM" id="SSF53756">
    <property type="entry name" value="UDP-Glycosyltransferase/glycogen phosphorylase"/>
    <property type="match status" value="2"/>
</dbReference>
<proteinExistence type="predicted"/>
<evidence type="ECO:0000313" key="4">
    <source>
        <dbReference type="Proteomes" id="UP000179113"/>
    </source>
</evidence>
<name>A0A1F4WMQ4_UNCKA</name>
<sequence length="517" mass="58742">MNKPRILIVISCYFPFIGGAENQAKLLAENLVKMGWEISVLTKKRSARLKEKEEINGVTVLRVIGVPGIFINLLKLRSKYDVVLFAGQLSNVSRLKVFGQMLMGAIVKLFVRKKIFLWPTSGASKYTYLFNTKITRKLLQVFDGVFCKSNEQMKLFSSLVGESVEIFGPPWSMIDTQLYMPPTLEEKILLRKEIGIPENAKVLLFTGRLIESKGIELLISAFERLSKSYSDAFLLIVGAVSDSDPLKNKYVQRINSSKFSEQTFKLVLNEDDVVKYFKSADIFVFPTFSEGCPVVQLEAMSAGLICVASDLEPITEKIEDGFNGFTFKTGDIKGLIQKLETAVQSVEDARIATRARESVVPKYSIIPVVERWESMLTEFWLRETYGVMILTPWAYPRIGGIQTMSFETAKRLTMQGFKVTLMSRKHDDKLPTREVIEGINFIRLSCKPIVMQFQLILFLIKEWSNFRHFSMWGAYGSFLTVPILLIALTVQLLGKKVSIRLSNQVMEDRIYANKVII</sequence>
<dbReference type="PANTHER" id="PTHR45947">
    <property type="entry name" value="SULFOQUINOVOSYL TRANSFERASE SQD2"/>
    <property type="match status" value="1"/>
</dbReference>
<protein>
    <recommendedName>
        <fullName evidence="2">Glycosyl transferase family 1 domain-containing protein</fullName>
    </recommendedName>
</protein>
<dbReference type="CDD" id="cd03801">
    <property type="entry name" value="GT4_PimA-like"/>
    <property type="match status" value="1"/>
</dbReference>
<dbReference type="Gene3D" id="3.40.50.2000">
    <property type="entry name" value="Glycogen Phosphorylase B"/>
    <property type="match status" value="3"/>
</dbReference>
<dbReference type="InterPro" id="IPR001296">
    <property type="entry name" value="Glyco_trans_1"/>
</dbReference>
<dbReference type="InterPro" id="IPR050194">
    <property type="entry name" value="Glycosyltransferase_grp1"/>
</dbReference>
<dbReference type="Proteomes" id="UP000179113">
    <property type="component" value="Unassembled WGS sequence"/>
</dbReference>
<evidence type="ECO:0000256" key="1">
    <source>
        <dbReference type="SAM" id="Phobius"/>
    </source>
</evidence>